<organism evidence="1 2">
    <name type="scientific">Flavobacterium seoulense</name>
    <dbReference type="NCBI Taxonomy" id="1492738"/>
    <lineage>
        <taxon>Bacteria</taxon>
        <taxon>Pseudomonadati</taxon>
        <taxon>Bacteroidota</taxon>
        <taxon>Flavobacteriia</taxon>
        <taxon>Flavobacteriales</taxon>
        <taxon>Flavobacteriaceae</taxon>
        <taxon>Flavobacterium</taxon>
    </lineage>
</organism>
<dbReference type="RefSeq" id="WP_035657812.1">
    <property type="nucleotide sequence ID" value="NZ_JNCA01000006.1"/>
</dbReference>
<protein>
    <submittedName>
        <fullName evidence="1">Uncharacterized protein</fullName>
    </submittedName>
</protein>
<dbReference type="EMBL" id="JNCA01000006">
    <property type="protein sequence ID" value="KDN56140.1"/>
    <property type="molecule type" value="Genomic_DNA"/>
</dbReference>
<evidence type="ECO:0000313" key="1">
    <source>
        <dbReference type="EMBL" id="KDN56140.1"/>
    </source>
</evidence>
<dbReference type="Gene3D" id="2.60.40.2340">
    <property type="match status" value="1"/>
</dbReference>
<reference evidence="1 2" key="1">
    <citation type="submission" date="2014-05" db="EMBL/GenBank/DDBJ databases">
        <title>Genome Sequence of Flavobacterium sp. EM1321.</title>
        <authorList>
            <person name="Shin S.-K."/>
            <person name="Yi H."/>
        </authorList>
    </citation>
    <scope>NUCLEOTIDE SEQUENCE [LARGE SCALE GENOMIC DNA]</scope>
    <source>
        <strain evidence="1 2">EM1321</strain>
    </source>
</reference>
<name>A0A066WZN8_9FLAO</name>
<comment type="caution">
    <text evidence="1">The sequence shown here is derived from an EMBL/GenBank/DDBJ whole genome shotgun (WGS) entry which is preliminary data.</text>
</comment>
<evidence type="ECO:0000313" key="2">
    <source>
        <dbReference type="Proteomes" id="UP000027064"/>
    </source>
</evidence>
<accession>A0A066WZN8</accession>
<dbReference type="PROSITE" id="PS51257">
    <property type="entry name" value="PROKAR_LIPOPROTEIN"/>
    <property type="match status" value="1"/>
</dbReference>
<dbReference type="Proteomes" id="UP000027064">
    <property type="component" value="Unassembled WGS sequence"/>
</dbReference>
<gene>
    <name evidence="1" type="ORF">FEM21_06920</name>
</gene>
<dbReference type="AlphaFoldDB" id="A0A066WZN8"/>
<dbReference type="PATRIC" id="fig|1492738.3.peg.686"/>
<proteinExistence type="predicted"/>
<sequence length="123" mass="13497">MKQNQYKNNFFSFVAVAITALGFMTSCDTEYNTTYVSGDAYIKSFTVQAFEDQEPIQAAIVNDTIKVIWTSYHEMPETITPAIELADKAAISPKAAVEIPFKTGEKYTVTSEAGTTIAIYATG</sequence>
<keyword evidence="2" id="KW-1185">Reference proteome</keyword>